<evidence type="ECO:0000256" key="1">
    <source>
        <dbReference type="SAM" id="MobiDB-lite"/>
    </source>
</evidence>
<evidence type="ECO:0000313" key="4">
    <source>
        <dbReference type="Proteomes" id="UP000001867"/>
    </source>
</evidence>
<feature type="compositionally biased region" description="Basic and acidic residues" evidence="1">
    <location>
        <begin position="143"/>
        <end position="155"/>
    </location>
</feature>
<name>B4SHP1_STRM5</name>
<dbReference type="Proteomes" id="UP000001867">
    <property type="component" value="Chromosome"/>
</dbReference>
<dbReference type="STRING" id="391008.Smal_0379"/>
<dbReference type="HOGENOM" id="CLU_962843_0_0_6"/>
<accession>B4SHP1</accession>
<dbReference type="AlphaFoldDB" id="B4SHP1"/>
<sequence precursor="true">MNLPPPGRWLALAIALASSTACSKAPSKEPEHRETPMTDTAQSHTVDGYTYTTAPVEATLGPHRYAFPANLYDDQMGPAVGGGIGLTLLWPDLQAAPPGTRASRSMSDHHRAISLSLDYIDALPIAELLPRKTSTEATTEDGSINRDDPRRRLDLRNAGTPHFGLTPYAIDEARMTRFSEAYAAQRGTPPVRTPETDQEWYIARDTQGALATFITCNPPQDGREGLTVQGTTLVDDPDVPVATCTHTFTDPQDGLSVRAIYPRVLLKDWKAVEDATRVLLARYKLR</sequence>
<organism evidence="3 4">
    <name type="scientific">Stenotrophomonas maltophilia (strain R551-3)</name>
    <dbReference type="NCBI Taxonomy" id="391008"/>
    <lineage>
        <taxon>Bacteria</taxon>
        <taxon>Pseudomonadati</taxon>
        <taxon>Pseudomonadota</taxon>
        <taxon>Gammaproteobacteria</taxon>
        <taxon>Lysobacterales</taxon>
        <taxon>Lysobacteraceae</taxon>
        <taxon>Stenotrophomonas</taxon>
        <taxon>Stenotrophomonas maltophilia group</taxon>
    </lineage>
</organism>
<reference evidence="3 4" key="1">
    <citation type="submission" date="2008-06" db="EMBL/GenBank/DDBJ databases">
        <title>Complete sequence of Stenotrophomonas maltophilia R551-3.</title>
        <authorList>
            <consortium name="US DOE Joint Genome Institute"/>
            <person name="Lucas S."/>
            <person name="Copeland A."/>
            <person name="Lapidus A."/>
            <person name="Glavina del Rio T."/>
            <person name="Dalin E."/>
            <person name="Tice H."/>
            <person name="Pitluck S."/>
            <person name="Chain P."/>
            <person name="Malfatti S."/>
            <person name="Shin M."/>
            <person name="Vergez L."/>
            <person name="Lang D."/>
            <person name="Schmutz J."/>
            <person name="Larimer F."/>
            <person name="Land M."/>
            <person name="Hauser L."/>
            <person name="Kyrpides N."/>
            <person name="Mikhailova N."/>
            <person name="Taghavi S."/>
            <person name="Monchy S."/>
            <person name="Newman L."/>
            <person name="Vangronsveld J."/>
            <person name="van der Lelie D."/>
            <person name="Richardson P."/>
        </authorList>
    </citation>
    <scope>NUCLEOTIDE SEQUENCE [LARGE SCALE GENOMIC DNA]</scope>
    <source>
        <strain evidence="3 4">R551-3</strain>
    </source>
</reference>
<dbReference type="CDD" id="cd20897">
    <property type="entry name" value="Smlt3025-like"/>
    <property type="match status" value="1"/>
</dbReference>
<evidence type="ECO:0000313" key="3">
    <source>
        <dbReference type="EMBL" id="ACF50084.1"/>
    </source>
</evidence>
<feature type="chain" id="PRO_5002822918" description="Lipoprotein" evidence="2">
    <location>
        <begin position="24"/>
        <end position="286"/>
    </location>
</feature>
<keyword evidence="2" id="KW-0732">Signal</keyword>
<dbReference type="KEGG" id="smt:Smal_0379"/>
<evidence type="ECO:0008006" key="5">
    <source>
        <dbReference type="Google" id="ProtNLM"/>
    </source>
</evidence>
<gene>
    <name evidence="3" type="ordered locus">Smal_0379</name>
</gene>
<dbReference type="OrthoDB" id="6822162at2"/>
<dbReference type="InterPro" id="IPR049732">
    <property type="entry name" value="Smlt3025-like"/>
</dbReference>
<dbReference type="RefSeq" id="WP_004139637.1">
    <property type="nucleotide sequence ID" value="NC_011071.1"/>
</dbReference>
<dbReference type="eggNOG" id="ENOG5030M6I">
    <property type="taxonomic scope" value="Bacteria"/>
</dbReference>
<evidence type="ECO:0000256" key="2">
    <source>
        <dbReference type="SAM" id="SignalP"/>
    </source>
</evidence>
<dbReference type="EMBL" id="CP001111">
    <property type="protein sequence ID" value="ACF50084.1"/>
    <property type="molecule type" value="Genomic_DNA"/>
</dbReference>
<proteinExistence type="predicted"/>
<feature type="region of interest" description="Disordered" evidence="1">
    <location>
        <begin position="132"/>
        <end position="158"/>
    </location>
</feature>
<feature type="signal peptide" evidence="2">
    <location>
        <begin position="1"/>
        <end position="23"/>
    </location>
</feature>
<protein>
    <recommendedName>
        <fullName evidence="5">Lipoprotein</fullName>
    </recommendedName>
</protein>